<dbReference type="InterPro" id="IPR015943">
    <property type="entry name" value="WD40/YVTN_repeat-like_dom_sf"/>
</dbReference>
<accession>A0A7J7GS70</accession>
<keyword evidence="5" id="KW-0677">Repeat</keyword>
<feature type="repeat" description="WD" evidence="7">
    <location>
        <begin position="346"/>
        <end position="387"/>
    </location>
</feature>
<reference evidence="10 11" key="2">
    <citation type="submission" date="2020-07" db="EMBL/GenBank/DDBJ databases">
        <title>Genome assembly of wild tea tree DASZ reveals pedigree and selection history of tea varieties.</title>
        <authorList>
            <person name="Zhang W."/>
        </authorList>
    </citation>
    <scope>NUCLEOTIDE SEQUENCE [LARGE SCALE GENOMIC DNA]</scope>
    <source>
        <strain evidence="11">cv. G240</strain>
        <tissue evidence="10">Leaf</tissue>
    </source>
</reference>
<dbReference type="InterPro" id="IPR020472">
    <property type="entry name" value="WD40_PAC1"/>
</dbReference>
<feature type="repeat" description="WD" evidence="7">
    <location>
        <begin position="116"/>
        <end position="157"/>
    </location>
</feature>
<dbReference type="CDD" id="cd00200">
    <property type="entry name" value="WD40"/>
    <property type="match status" value="1"/>
</dbReference>
<dbReference type="SUPFAM" id="SSF50978">
    <property type="entry name" value="WD40 repeat-like"/>
    <property type="match status" value="1"/>
</dbReference>
<protein>
    <recommendedName>
        <fullName evidence="9">NLE domain-containing protein</fullName>
    </recommendedName>
</protein>
<dbReference type="GO" id="GO:0005730">
    <property type="term" value="C:nucleolus"/>
    <property type="evidence" value="ECO:0007669"/>
    <property type="project" value="UniProtKB-SubCell"/>
</dbReference>
<feature type="repeat" description="WD" evidence="7">
    <location>
        <begin position="388"/>
        <end position="429"/>
    </location>
</feature>
<evidence type="ECO:0000256" key="6">
    <source>
        <dbReference type="ARBA" id="ARBA00023242"/>
    </source>
</evidence>
<feature type="repeat" description="WD" evidence="7">
    <location>
        <begin position="179"/>
        <end position="225"/>
    </location>
</feature>
<dbReference type="InterPro" id="IPR001632">
    <property type="entry name" value="WD40_G-protein_beta-like"/>
</dbReference>
<feature type="repeat" description="WD" evidence="7">
    <location>
        <begin position="430"/>
        <end position="461"/>
    </location>
</feature>
<dbReference type="PANTHER" id="PTHR19848">
    <property type="entry name" value="WD40 REPEAT PROTEIN"/>
    <property type="match status" value="1"/>
</dbReference>
<name>A0A7J7GS70_CAMSI</name>
<dbReference type="InterPro" id="IPR012972">
    <property type="entry name" value="NLE"/>
</dbReference>
<dbReference type="PRINTS" id="PR00320">
    <property type="entry name" value="GPROTEINBRPT"/>
</dbReference>
<dbReference type="PANTHER" id="PTHR19848:SF0">
    <property type="entry name" value="NOTCHLESS PROTEIN HOMOLOG 1"/>
    <property type="match status" value="1"/>
</dbReference>
<dbReference type="GO" id="GO:0000027">
    <property type="term" value="P:ribosomal large subunit assembly"/>
    <property type="evidence" value="ECO:0007669"/>
    <property type="project" value="TreeGrafter"/>
</dbReference>
<comment type="caution">
    <text evidence="10">The sequence shown here is derived from an EMBL/GenBank/DDBJ whole genome shotgun (WGS) entry which is preliminary data.</text>
</comment>
<evidence type="ECO:0000256" key="1">
    <source>
        <dbReference type="ARBA" id="ARBA00002002"/>
    </source>
</evidence>
<dbReference type="SMART" id="SM00320">
    <property type="entry name" value="WD40"/>
    <property type="match status" value="7"/>
</dbReference>
<feature type="compositionally biased region" description="Acidic residues" evidence="8">
    <location>
        <begin position="1"/>
        <end position="12"/>
    </location>
</feature>
<comment type="subcellular location">
    <subcellularLocation>
        <location evidence="2">Nucleus</location>
        <location evidence="2">Nucleolus</location>
    </subcellularLocation>
</comment>
<keyword evidence="4 7" id="KW-0853">WD repeat</keyword>
<dbReference type="Pfam" id="PF08154">
    <property type="entry name" value="NLE"/>
    <property type="match status" value="1"/>
</dbReference>
<dbReference type="EMBL" id="JACBKZ010000008">
    <property type="protein sequence ID" value="KAF5943633.1"/>
    <property type="molecule type" value="Genomic_DNA"/>
</dbReference>
<keyword evidence="6" id="KW-0539">Nucleus</keyword>
<comment type="subunit">
    <text evidence="3">G proteins are composed of 3 units, alpha, beta and gamma.</text>
</comment>
<dbReference type="Proteomes" id="UP000593564">
    <property type="component" value="Unassembled WGS sequence"/>
</dbReference>
<evidence type="ECO:0000313" key="11">
    <source>
        <dbReference type="Proteomes" id="UP000593564"/>
    </source>
</evidence>
<dbReference type="Gene3D" id="2.130.10.10">
    <property type="entry name" value="YVTN repeat-like/Quinoprotein amine dehydrogenase"/>
    <property type="match status" value="2"/>
</dbReference>
<dbReference type="InterPro" id="IPR019775">
    <property type="entry name" value="WD40_repeat_CS"/>
</dbReference>
<comment type="function">
    <text evidence="1">Guanine nucleotide-binding proteins (G proteins) are involved as a modulator or transducer in various transmembrane signaling systems. The beta and gamma chains are required for the GTPase activity, for replacement of GDP by GTP, and for G protein-effector interaction.</text>
</comment>
<sequence length="475" mass="52606">MAATEVVEEEQGEMNSNNSSSNVMCQLTDPEGNPLGVAMYLPQSAGPKELQIMVNKLLNNEEKLPYAFYVSDQELVVQLGSYLQKNKVSVEKVLTIVYQPQAVFRIRPVSRCTATIAGHTEAVLSVAFSPDGRHLASGSGDTTVRLWDLTTQTPMFTCTGHKNWVLCIAWSPDGSILSVEGHKKWITGISWEPVHLKAPCCRFVSSSKDGDARIWDVSTRKCVICLSGHTLAVTCVKWGGDGVIYTGSQDCTIKVWETSQGKLIRELKGHGHWVNSLALSTEYVLRTGAFDHTGKQYSSPEEVKEVALERYNKMKGNAPERLVSGSDDFTMFLWEPAVSKHPKTRMTGHQQLVNHVYFSPDGQWVASASFDKSVKLWNGITGKFVAAFRGHVGPVYQISWSADSRLLLSGSKDSTLKVWDIRTQKLKQDLPGHADEVFAVDWSPDGEKVASGGRDRVLKLWMDIEAFFGVFLSVV</sequence>
<evidence type="ECO:0000313" key="10">
    <source>
        <dbReference type="EMBL" id="KAF5943633.1"/>
    </source>
</evidence>
<dbReference type="PRINTS" id="PR00319">
    <property type="entry name" value="GPROTEINB"/>
</dbReference>
<dbReference type="PROSITE" id="PS50082">
    <property type="entry name" value="WD_REPEATS_2"/>
    <property type="match status" value="6"/>
</dbReference>
<keyword evidence="11" id="KW-1185">Reference proteome</keyword>
<dbReference type="InterPro" id="IPR001680">
    <property type="entry name" value="WD40_rpt"/>
</dbReference>
<gene>
    <name evidence="10" type="ORF">HYC85_017710</name>
</gene>
<evidence type="ECO:0000259" key="9">
    <source>
        <dbReference type="Pfam" id="PF08154"/>
    </source>
</evidence>
<dbReference type="Pfam" id="PF00400">
    <property type="entry name" value="WD40"/>
    <property type="match status" value="7"/>
</dbReference>
<dbReference type="InterPro" id="IPR036322">
    <property type="entry name" value="WD40_repeat_dom_sf"/>
</dbReference>
<evidence type="ECO:0000256" key="5">
    <source>
        <dbReference type="ARBA" id="ARBA00022737"/>
    </source>
</evidence>
<organism evidence="10 11">
    <name type="scientific">Camellia sinensis</name>
    <name type="common">Tea plant</name>
    <name type="synonym">Thea sinensis</name>
    <dbReference type="NCBI Taxonomy" id="4442"/>
    <lineage>
        <taxon>Eukaryota</taxon>
        <taxon>Viridiplantae</taxon>
        <taxon>Streptophyta</taxon>
        <taxon>Embryophyta</taxon>
        <taxon>Tracheophyta</taxon>
        <taxon>Spermatophyta</taxon>
        <taxon>Magnoliopsida</taxon>
        <taxon>eudicotyledons</taxon>
        <taxon>Gunneridae</taxon>
        <taxon>Pentapetalae</taxon>
        <taxon>asterids</taxon>
        <taxon>Ericales</taxon>
        <taxon>Theaceae</taxon>
        <taxon>Camellia</taxon>
    </lineage>
</organism>
<dbReference type="PROSITE" id="PS00678">
    <property type="entry name" value="WD_REPEATS_1"/>
    <property type="match status" value="3"/>
</dbReference>
<evidence type="ECO:0000256" key="3">
    <source>
        <dbReference type="ARBA" id="ARBA00011581"/>
    </source>
</evidence>
<dbReference type="PROSITE" id="PS50294">
    <property type="entry name" value="WD_REPEATS_REGION"/>
    <property type="match status" value="5"/>
</dbReference>
<feature type="region of interest" description="Disordered" evidence="8">
    <location>
        <begin position="1"/>
        <end position="22"/>
    </location>
</feature>
<evidence type="ECO:0000256" key="2">
    <source>
        <dbReference type="ARBA" id="ARBA00004604"/>
    </source>
</evidence>
<proteinExistence type="predicted"/>
<evidence type="ECO:0000256" key="4">
    <source>
        <dbReference type="ARBA" id="ARBA00022574"/>
    </source>
</evidence>
<evidence type="ECO:0000256" key="8">
    <source>
        <dbReference type="SAM" id="MobiDB-lite"/>
    </source>
</evidence>
<feature type="repeat" description="WD" evidence="7">
    <location>
        <begin position="226"/>
        <end position="266"/>
    </location>
</feature>
<feature type="domain" description="NLE" evidence="9">
    <location>
        <begin position="23"/>
        <end position="83"/>
    </location>
</feature>
<reference evidence="11" key="1">
    <citation type="journal article" date="2020" name="Nat. Commun.">
        <title>Genome assembly of wild tea tree DASZ reveals pedigree and selection history of tea varieties.</title>
        <authorList>
            <person name="Zhang W."/>
            <person name="Zhang Y."/>
            <person name="Qiu H."/>
            <person name="Guo Y."/>
            <person name="Wan H."/>
            <person name="Zhang X."/>
            <person name="Scossa F."/>
            <person name="Alseekh S."/>
            <person name="Zhang Q."/>
            <person name="Wang P."/>
            <person name="Xu L."/>
            <person name="Schmidt M.H."/>
            <person name="Jia X."/>
            <person name="Li D."/>
            <person name="Zhu A."/>
            <person name="Guo F."/>
            <person name="Chen W."/>
            <person name="Ni D."/>
            <person name="Usadel B."/>
            <person name="Fernie A.R."/>
            <person name="Wen W."/>
        </authorList>
    </citation>
    <scope>NUCLEOTIDE SEQUENCE [LARGE SCALE GENOMIC DNA]</scope>
    <source>
        <strain evidence="11">cv. G240</strain>
    </source>
</reference>
<evidence type="ECO:0000256" key="7">
    <source>
        <dbReference type="PROSITE-ProRule" id="PRU00221"/>
    </source>
</evidence>
<dbReference type="AlphaFoldDB" id="A0A7J7GS70"/>